<dbReference type="CDD" id="cd01650">
    <property type="entry name" value="RT_nLTR_like"/>
    <property type="match status" value="1"/>
</dbReference>
<dbReference type="Pfam" id="PF00078">
    <property type="entry name" value="RVT_1"/>
    <property type="match status" value="1"/>
</dbReference>
<name>A0ABN9Y086_9DINO</name>
<dbReference type="InterPro" id="IPR000477">
    <property type="entry name" value="RT_dom"/>
</dbReference>
<dbReference type="SUPFAM" id="SSF56672">
    <property type="entry name" value="DNA/RNA polymerases"/>
    <property type="match status" value="1"/>
</dbReference>
<organism evidence="3 4">
    <name type="scientific">Prorocentrum cordatum</name>
    <dbReference type="NCBI Taxonomy" id="2364126"/>
    <lineage>
        <taxon>Eukaryota</taxon>
        <taxon>Sar</taxon>
        <taxon>Alveolata</taxon>
        <taxon>Dinophyceae</taxon>
        <taxon>Prorocentrales</taxon>
        <taxon>Prorocentraceae</taxon>
        <taxon>Prorocentrum</taxon>
    </lineage>
</organism>
<feature type="domain" description="Reverse transcriptase" evidence="2">
    <location>
        <begin position="96"/>
        <end position="342"/>
    </location>
</feature>
<dbReference type="PANTHER" id="PTHR47027:SF20">
    <property type="entry name" value="REVERSE TRANSCRIPTASE-LIKE PROTEIN WITH RNA-DIRECTED DNA POLYMERASE DOMAIN"/>
    <property type="match status" value="1"/>
</dbReference>
<protein>
    <recommendedName>
        <fullName evidence="2">Reverse transcriptase domain-containing protein</fullName>
    </recommendedName>
</protein>
<dbReference type="PROSITE" id="PS50878">
    <property type="entry name" value="RT_POL"/>
    <property type="match status" value="1"/>
</dbReference>
<evidence type="ECO:0000259" key="2">
    <source>
        <dbReference type="PROSITE" id="PS50878"/>
    </source>
</evidence>
<gene>
    <name evidence="3" type="ORF">PCOR1329_LOCUS81388</name>
</gene>
<comment type="caution">
    <text evidence="3">The sequence shown here is derived from an EMBL/GenBank/DDBJ whole genome shotgun (WGS) entry which is preliminary data.</text>
</comment>
<sequence>MCSRTFAPSSTLLHRPPKRRTPPGSSQRLGSLLRSQLTNCGCNCVALRLVGKCCDQGGICAEMFKHGGDTLETLLLDLADGAFARVLQALRGDGIAHIRRCSGPEEIGPITIIPLLYKLFAELVHGRLYPLLDRHHNKDQAGFRKGFGTVHHMFAVSLLQEQCHEWQHHVWLSALDFKKAFGCVEHNFMWRSLADQGVPAGYVSLLQNLYSGQTARVRTDCMSKPYDFQRGTKQGDPLSSLLFNSLIETVVSKFKQKWLAKGCGLKKGATDLTQLTNLRLAGDILLVAATLRQLKAMIEDIKIASAEVGLELHPDRTNIQSNVERGSGRPKEANVHVDGMSIELVPYSGSVKYLGRLVSFDRPHDVEIENRIRSAWKSFMTHRAELVDRQYSLASWLRLFDRTVTTTMLYGSATWYLHTSLKRRSEEHKERCCA</sequence>
<keyword evidence="4" id="KW-1185">Reference proteome</keyword>
<dbReference type="Proteomes" id="UP001189429">
    <property type="component" value="Unassembled WGS sequence"/>
</dbReference>
<evidence type="ECO:0000313" key="3">
    <source>
        <dbReference type="EMBL" id="CAK0905831.1"/>
    </source>
</evidence>
<reference evidence="3" key="1">
    <citation type="submission" date="2023-10" db="EMBL/GenBank/DDBJ databases">
        <authorList>
            <person name="Chen Y."/>
            <person name="Shah S."/>
            <person name="Dougan E. K."/>
            <person name="Thang M."/>
            <person name="Chan C."/>
        </authorList>
    </citation>
    <scope>NUCLEOTIDE SEQUENCE [LARGE SCALE GENOMIC DNA]</scope>
</reference>
<accession>A0ABN9Y086</accession>
<evidence type="ECO:0000256" key="1">
    <source>
        <dbReference type="SAM" id="MobiDB-lite"/>
    </source>
</evidence>
<feature type="compositionally biased region" description="Polar residues" evidence="1">
    <location>
        <begin position="1"/>
        <end position="12"/>
    </location>
</feature>
<dbReference type="PANTHER" id="PTHR47027">
    <property type="entry name" value="REVERSE TRANSCRIPTASE DOMAIN-CONTAINING PROTEIN"/>
    <property type="match status" value="1"/>
</dbReference>
<feature type="region of interest" description="Disordered" evidence="1">
    <location>
        <begin position="1"/>
        <end position="28"/>
    </location>
</feature>
<dbReference type="EMBL" id="CAUYUJ010021614">
    <property type="protein sequence ID" value="CAK0905831.1"/>
    <property type="molecule type" value="Genomic_DNA"/>
</dbReference>
<evidence type="ECO:0000313" key="4">
    <source>
        <dbReference type="Proteomes" id="UP001189429"/>
    </source>
</evidence>
<proteinExistence type="predicted"/>
<dbReference type="InterPro" id="IPR043502">
    <property type="entry name" value="DNA/RNA_pol_sf"/>
</dbReference>